<dbReference type="PANTHER" id="PTHR46558:SF11">
    <property type="entry name" value="HTH-TYPE TRANSCRIPTIONAL REGULATOR XRE"/>
    <property type="match status" value="1"/>
</dbReference>
<dbReference type="SMART" id="SM00530">
    <property type="entry name" value="HTH_XRE"/>
    <property type="match status" value="1"/>
</dbReference>
<name>H3NQE8_9FIRM</name>
<gene>
    <name evidence="3" type="ORF">HMPREF9709_01559</name>
</gene>
<reference evidence="3 4" key="1">
    <citation type="submission" date="2012-01" db="EMBL/GenBank/DDBJ databases">
        <title>The Genome Sequence of Helcococcus kunzii ATCC 51366.</title>
        <authorList>
            <consortium name="The Broad Institute Genome Sequencing Platform"/>
            <person name="Earl A."/>
            <person name="Ward D."/>
            <person name="Feldgarden M."/>
            <person name="Gevers D."/>
            <person name="Huys G."/>
            <person name="Young S.K."/>
            <person name="Zeng Q."/>
            <person name="Gargeya S."/>
            <person name="Fitzgerald M."/>
            <person name="Haas B."/>
            <person name="Abouelleil A."/>
            <person name="Alvarado L."/>
            <person name="Arachchi H.M."/>
            <person name="Berlin A."/>
            <person name="Chapman S.B."/>
            <person name="Gearin G."/>
            <person name="Goldberg J."/>
            <person name="Griggs A."/>
            <person name="Gujja S."/>
            <person name="Hansen M."/>
            <person name="Heiman D."/>
            <person name="Howarth C."/>
            <person name="Larimer J."/>
            <person name="Lui A."/>
            <person name="MacDonald P.J.P."/>
            <person name="McCowen C."/>
            <person name="Montmayeur A."/>
            <person name="Murphy C."/>
            <person name="Neiman D."/>
            <person name="Pearson M."/>
            <person name="Priest M."/>
            <person name="Roberts A."/>
            <person name="Saif S."/>
            <person name="Shea T."/>
            <person name="Sisk P."/>
            <person name="Stolte C."/>
            <person name="Sykes S."/>
            <person name="Wortman J."/>
            <person name="Nusbaum C."/>
            <person name="Birren B."/>
        </authorList>
    </citation>
    <scope>NUCLEOTIDE SEQUENCE [LARGE SCALE GENOMIC DNA]</scope>
    <source>
        <strain evidence="3 4">ATCC 51366</strain>
    </source>
</reference>
<dbReference type="GeneID" id="96999841"/>
<keyword evidence="1" id="KW-0238">DNA-binding</keyword>
<dbReference type="SUPFAM" id="SSF47413">
    <property type="entry name" value="lambda repressor-like DNA-binding domains"/>
    <property type="match status" value="1"/>
</dbReference>
<evidence type="ECO:0000313" key="3">
    <source>
        <dbReference type="EMBL" id="EHR32628.1"/>
    </source>
</evidence>
<dbReference type="AlphaFoldDB" id="H3NQE8"/>
<protein>
    <recommendedName>
        <fullName evidence="2">HTH cro/C1-type domain-containing protein</fullName>
    </recommendedName>
</protein>
<dbReference type="Gene3D" id="1.10.260.40">
    <property type="entry name" value="lambda repressor-like DNA-binding domains"/>
    <property type="match status" value="1"/>
</dbReference>
<dbReference type="PANTHER" id="PTHR46558">
    <property type="entry name" value="TRACRIPTIONAL REGULATORY PROTEIN-RELATED-RELATED"/>
    <property type="match status" value="1"/>
</dbReference>
<dbReference type="CDD" id="cd00093">
    <property type="entry name" value="HTH_XRE"/>
    <property type="match status" value="1"/>
</dbReference>
<accession>H3NQE8</accession>
<dbReference type="Proteomes" id="UP000004191">
    <property type="component" value="Unassembled WGS sequence"/>
</dbReference>
<dbReference type="EMBL" id="AGEI01000028">
    <property type="protein sequence ID" value="EHR32628.1"/>
    <property type="molecule type" value="Genomic_DNA"/>
</dbReference>
<sequence length="120" mass="13512">MYNLGAKIAELRKEKAMTQNDLADALGVSSQAVSKWKIGASYPDISLIPKISKLLETSADYLLNDELEPAVKLQNIPEKKDTVNLYLSKSMKLAEIKLRLQFKTIKILGIDIYLPRIFLC</sequence>
<dbReference type="HOGENOM" id="CLU_066192_4_4_9"/>
<evidence type="ECO:0000313" key="4">
    <source>
        <dbReference type="Proteomes" id="UP000004191"/>
    </source>
</evidence>
<dbReference type="STRING" id="883114.HMPREF9709_01559"/>
<dbReference type="InterPro" id="IPR001387">
    <property type="entry name" value="Cro/C1-type_HTH"/>
</dbReference>
<proteinExistence type="predicted"/>
<dbReference type="Pfam" id="PF01381">
    <property type="entry name" value="HTH_3"/>
    <property type="match status" value="1"/>
</dbReference>
<feature type="domain" description="HTH cro/C1-type" evidence="2">
    <location>
        <begin position="8"/>
        <end position="62"/>
    </location>
</feature>
<evidence type="ECO:0000256" key="1">
    <source>
        <dbReference type="ARBA" id="ARBA00023125"/>
    </source>
</evidence>
<comment type="caution">
    <text evidence="3">The sequence shown here is derived from an EMBL/GenBank/DDBJ whole genome shotgun (WGS) entry which is preliminary data.</text>
</comment>
<dbReference type="InterPro" id="IPR010982">
    <property type="entry name" value="Lambda_DNA-bd_dom_sf"/>
</dbReference>
<dbReference type="OrthoDB" id="6315255at2"/>
<dbReference type="RefSeq" id="WP_005399074.1">
    <property type="nucleotide sequence ID" value="NZ_JH601088.1"/>
</dbReference>
<organism evidence="3 4">
    <name type="scientific">Helcococcus kunzii ATCC 51366</name>
    <dbReference type="NCBI Taxonomy" id="883114"/>
    <lineage>
        <taxon>Bacteria</taxon>
        <taxon>Bacillati</taxon>
        <taxon>Bacillota</taxon>
        <taxon>Tissierellia</taxon>
        <taxon>Tissierellales</taxon>
        <taxon>Peptoniphilaceae</taxon>
        <taxon>Helcococcus</taxon>
    </lineage>
</organism>
<dbReference type="PROSITE" id="PS50943">
    <property type="entry name" value="HTH_CROC1"/>
    <property type="match status" value="1"/>
</dbReference>
<dbReference type="GO" id="GO:0003677">
    <property type="term" value="F:DNA binding"/>
    <property type="evidence" value="ECO:0007669"/>
    <property type="project" value="UniProtKB-KW"/>
</dbReference>
<evidence type="ECO:0000259" key="2">
    <source>
        <dbReference type="PROSITE" id="PS50943"/>
    </source>
</evidence>
<keyword evidence="4" id="KW-1185">Reference proteome</keyword>
<dbReference type="eggNOG" id="COG1476">
    <property type="taxonomic scope" value="Bacteria"/>
</dbReference>